<gene>
    <name evidence="5 6" type="primary">rpsH</name>
    <name evidence="6" type="ORF">TR69_WS6001001189</name>
</gene>
<dbReference type="Gene3D" id="3.30.1370.30">
    <property type="match status" value="1"/>
</dbReference>
<dbReference type="Gene3D" id="3.30.1490.10">
    <property type="match status" value="1"/>
</dbReference>
<accession>A0A136LX14</accession>
<dbReference type="HAMAP" id="MF_01302_B">
    <property type="entry name" value="Ribosomal_uS8_B"/>
    <property type="match status" value="1"/>
</dbReference>
<dbReference type="FunFam" id="3.30.1490.10:FF:000001">
    <property type="entry name" value="30S ribosomal protein S8"/>
    <property type="match status" value="1"/>
</dbReference>
<dbReference type="Pfam" id="PF00410">
    <property type="entry name" value="Ribosomal_S8"/>
    <property type="match status" value="1"/>
</dbReference>
<reference evidence="6 7" key="1">
    <citation type="submission" date="2015-02" db="EMBL/GenBank/DDBJ databases">
        <title>Improved understanding of the partial-nitritation anammox process through 23 genomes representing the majority of the microbial community.</title>
        <authorList>
            <person name="Speth D.R."/>
            <person name="In T Zandt M."/>
            <person name="Guerrero Cruz S."/>
            <person name="Jetten M.S."/>
            <person name="Dutilh B.E."/>
        </authorList>
    </citation>
    <scope>NUCLEOTIDE SEQUENCE [LARGE SCALE GENOMIC DNA]</scope>
    <source>
        <strain evidence="6">OLB20</strain>
    </source>
</reference>
<dbReference type="SUPFAM" id="SSF56047">
    <property type="entry name" value="Ribosomal protein S8"/>
    <property type="match status" value="1"/>
</dbReference>
<dbReference type="STRING" id="1617426.TR69_WS6001001189"/>
<dbReference type="PATRIC" id="fig|1617426.3.peg.1178"/>
<dbReference type="GO" id="GO:0003735">
    <property type="term" value="F:structural constituent of ribosome"/>
    <property type="evidence" value="ECO:0007669"/>
    <property type="project" value="InterPro"/>
</dbReference>
<sequence>MVNDPIADLLTRIRNAQLRGKEEISMPRTRMIEDIAKILTEEQYIESYKVEKTDAPQPTLVITLKYAQDGTPAIRELKRVSKPGLRIYTGYKDIKPVLNNLGIGILSTPKGILSTKQAMTEKVGGEYLCNIW</sequence>
<dbReference type="NCBIfam" id="NF001109">
    <property type="entry name" value="PRK00136.1"/>
    <property type="match status" value="1"/>
</dbReference>
<name>A0A136LX14_9BACT</name>
<protein>
    <recommendedName>
        <fullName evidence="4 5">Small ribosomal subunit protein uS8</fullName>
    </recommendedName>
</protein>
<keyword evidence="3 5" id="KW-0687">Ribonucleoprotein</keyword>
<keyword evidence="5" id="KW-0694">RNA-binding</keyword>
<evidence type="ECO:0000256" key="5">
    <source>
        <dbReference type="HAMAP-Rule" id="MF_01302"/>
    </source>
</evidence>
<comment type="similarity">
    <text evidence="1 5">Belongs to the universal ribosomal protein uS8 family.</text>
</comment>
<keyword evidence="2 5" id="KW-0689">Ribosomal protein</keyword>
<dbReference type="InterPro" id="IPR035987">
    <property type="entry name" value="Ribosomal_uS8_sf"/>
</dbReference>
<dbReference type="PANTHER" id="PTHR11758">
    <property type="entry name" value="40S RIBOSOMAL PROTEIN S15A"/>
    <property type="match status" value="1"/>
</dbReference>
<evidence type="ECO:0000256" key="2">
    <source>
        <dbReference type="ARBA" id="ARBA00022980"/>
    </source>
</evidence>
<organism evidence="6 7">
    <name type="scientific">candidate division WS6 bacterium OLB20</name>
    <dbReference type="NCBI Taxonomy" id="1617426"/>
    <lineage>
        <taxon>Bacteria</taxon>
        <taxon>Candidatus Dojkabacteria</taxon>
    </lineage>
</organism>
<keyword evidence="5" id="KW-0699">rRNA-binding</keyword>
<proteinExistence type="inferred from homology"/>
<dbReference type="EMBL" id="JYNZ01000004">
    <property type="protein sequence ID" value="KXK26194.1"/>
    <property type="molecule type" value="Genomic_DNA"/>
</dbReference>
<comment type="function">
    <text evidence="5">One of the primary rRNA binding proteins, it binds directly to 16S rRNA central domain where it helps coordinate assembly of the platform of the 30S subunit.</text>
</comment>
<dbReference type="GO" id="GO:0019843">
    <property type="term" value="F:rRNA binding"/>
    <property type="evidence" value="ECO:0007669"/>
    <property type="project" value="UniProtKB-UniRule"/>
</dbReference>
<evidence type="ECO:0000313" key="6">
    <source>
        <dbReference type="EMBL" id="KXK26194.1"/>
    </source>
</evidence>
<dbReference type="Proteomes" id="UP000070457">
    <property type="component" value="Unassembled WGS sequence"/>
</dbReference>
<dbReference type="GO" id="GO:0006412">
    <property type="term" value="P:translation"/>
    <property type="evidence" value="ECO:0007669"/>
    <property type="project" value="UniProtKB-UniRule"/>
</dbReference>
<evidence type="ECO:0000256" key="1">
    <source>
        <dbReference type="ARBA" id="ARBA00006471"/>
    </source>
</evidence>
<comment type="subunit">
    <text evidence="5">Part of the 30S ribosomal subunit. Contacts proteins S5 and S12.</text>
</comment>
<evidence type="ECO:0000313" key="7">
    <source>
        <dbReference type="Proteomes" id="UP000070457"/>
    </source>
</evidence>
<comment type="caution">
    <text evidence="6">The sequence shown here is derived from an EMBL/GenBank/DDBJ whole genome shotgun (WGS) entry which is preliminary data.</text>
</comment>
<evidence type="ECO:0000256" key="3">
    <source>
        <dbReference type="ARBA" id="ARBA00023274"/>
    </source>
</evidence>
<dbReference type="GO" id="GO:1990904">
    <property type="term" value="C:ribonucleoprotein complex"/>
    <property type="evidence" value="ECO:0007669"/>
    <property type="project" value="UniProtKB-KW"/>
</dbReference>
<dbReference type="GO" id="GO:0005840">
    <property type="term" value="C:ribosome"/>
    <property type="evidence" value="ECO:0007669"/>
    <property type="project" value="UniProtKB-KW"/>
</dbReference>
<dbReference type="AlphaFoldDB" id="A0A136LX14"/>
<dbReference type="InterPro" id="IPR000630">
    <property type="entry name" value="Ribosomal_uS8"/>
</dbReference>
<dbReference type="GO" id="GO:0005737">
    <property type="term" value="C:cytoplasm"/>
    <property type="evidence" value="ECO:0007669"/>
    <property type="project" value="UniProtKB-ARBA"/>
</dbReference>
<evidence type="ECO:0000256" key="4">
    <source>
        <dbReference type="ARBA" id="ARBA00035258"/>
    </source>
</evidence>